<gene>
    <name evidence="1" type="ORF">OG477_41185</name>
</gene>
<proteinExistence type="predicted"/>
<protein>
    <submittedName>
        <fullName evidence="1">Uncharacterized protein</fullName>
    </submittedName>
</protein>
<organism evidence="1">
    <name type="scientific">Streptomyces sp. NBC_00180</name>
    <dbReference type="NCBI Taxonomy" id="2903632"/>
    <lineage>
        <taxon>Bacteria</taxon>
        <taxon>Bacillati</taxon>
        <taxon>Actinomycetota</taxon>
        <taxon>Actinomycetes</taxon>
        <taxon>Kitasatosporales</taxon>
        <taxon>Streptomycetaceae</taxon>
        <taxon>Streptomyces</taxon>
    </lineage>
</organism>
<reference evidence="1" key="1">
    <citation type="submission" date="2022-10" db="EMBL/GenBank/DDBJ databases">
        <title>The complete genomes of actinobacterial strains from the NBC collection.</title>
        <authorList>
            <person name="Joergensen T.S."/>
            <person name="Alvarez Arevalo M."/>
            <person name="Sterndorff E.B."/>
            <person name="Faurdal D."/>
            <person name="Vuksanovic O."/>
            <person name="Mourched A.-S."/>
            <person name="Charusanti P."/>
            <person name="Shaw S."/>
            <person name="Blin K."/>
            <person name="Weber T."/>
        </authorList>
    </citation>
    <scope>NUCLEOTIDE SEQUENCE</scope>
    <source>
        <strain evidence="1">NBC 00180</strain>
    </source>
</reference>
<dbReference type="EMBL" id="CP108140">
    <property type="protein sequence ID" value="WTP91338.1"/>
    <property type="molecule type" value="Genomic_DNA"/>
</dbReference>
<dbReference type="AlphaFoldDB" id="A0AAU1IC89"/>
<evidence type="ECO:0000313" key="1">
    <source>
        <dbReference type="EMBL" id="WTP91338.1"/>
    </source>
</evidence>
<name>A0AAU1IC89_9ACTN</name>
<sequence length="41" mass="4261">MLRIAASIGEGVPVDLREALTELDTVNTALIANAVTRATGH</sequence>
<accession>A0AAU1IC89</accession>